<name>A0A077QWX5_9BASI</name>
<feature type="region of interest" description="Disordered" evidence="1">
    <location>
        <begin position="203"/>
        <end position="282"/>
    </location>
</feature>
<feature type="region of interest" description="Disordered" evidence="1">
    <location>
        <begin position="1256"/>
        <end position="1278"/>
    </location>
</feature>
<feature type="compositionally biased region" description="Polar residues" evidence="1">
    <location>
        <begin position="260"/>
        <end position="277"/>
    </location>
</feature>
<reference evidence="2" key="1">
    <citation type="journal article" date="2014" name="Genome Biol. Evol.">
        <title>Gene Loss Rather Than Gene Gain Is Associated with a Host Jump from Monocots to Dicots in the Smut Fungus Melanopsichium pennsylvanicum.</title>
        <authorList>
            <person name="Sharma R."/>
            <person name="Mishra B."/>
            <person name="Runge F."/>
            <person name="Thines M."/>
        </authorList>
    </citation>
    <scope>NUCLEOTIDE SEQUENCE</scope>
    <source>
        <strain evidence="2">4</strain>
    </source>
</reference>
<feature type="region of interest" description="Disordered" evidence="1">
    <location>
        <begin position="340"/>
        <end position="361"/>
    </location>
</feature>
<feature type="compositionally biased region" description="Polar residues" evidence="1">
    <location>
        <begin position="1167"/>
        <end position="1182"/>
    </location>
</feature>
<feature type="compositionally biased region" description="Polar residues" evidence="1">
    <location>
        <begin position="241"/>
        <end position="253"/>
    </location>
</feature>
<feature type="region of interest" description="Disordered" evidence="1">
    <location>
        <begin position="1465"/>
        <end position="1489"/>
    </location>
</feature>
<feature type="region of interest" description="Disordered" evidence="1">
    <location>
        <begin position="1165"/>
        <end position="1188"/>
    </location>
</feature>
<evidence type="ECO:0000256" key="1">
    <source>
        <dbReference type="SAM" id="MobiDB-lite"/>
    </source>
</evidence>
<feature type="region of interest" description="Disordered" evidence="1">
    <location>
        <begin position="967"/>
        <end position="992"/>
    </location>
</feature>
<feature type="compositionally biased region" description="Polar residues" evidence="1">
    <location>
        <begin position="1466"/>
        <end position="1489"/>
    </location>
</feature>
<proteinExistence type="predicted"/>
<organism evidence="2">
    <name type="scientific">Melanopsichium pennsylvanicum 4</name>
    <dbReference type="NCBI Taxonomy" id="1398559"/>
    <lineage>
        <taxon>Eukaryota</taxon>
        <taxon>Fungi</taxon>
        <taxon>Dikarya</taxon>
        <taxon>Basidiomycota</taxon>
        <taxon>Ustilaginomycotina</taxon>
        <taxon>Ustilaginomycetes</taxon>
        <taxon>Ustilaginales</taxon>
        <taxon>Ustilaginaceae</taxon>
        <taxon>Melanopsichium</taxon>
    </lineage>
</organism>
<feature type="region of interest" description="Disordered" evidence="1">
    <location>
        <begin position="115"/>
        <end position="155"/>
    </location>
</feature>
<feature type="region of interest" description="Disordered" evidence="1">
    <location>
        <begin position="863"/>
        <end position="902"/>
    </location>
</feature>
<feature type="compositionally biased region" description="Low complexity" evidence="1">
    <location>
        <begin position="397"/>
        <end position="408"/>
    </location>
</feature>
<feature type="compositionally biased region" description="Basic and acidic residues" evidence="1">
    <location>
        <begin position="495"/>
        <end position="505"/>
    </location>
</feature>
<protein>
    <submittedName>
        <fullName evidence="2">Uncharacterized protein</fullName>
    </submittedName>
</protein>
<feature type="compositionally biased region" description="Pro residues" evidence="1">
    <location>
        <begin position="229"/>
        <end position="240"/>
    </location>
</feature>
<feature type="compositionally biased region" description="Low complexity" evidence="1">
    <location>
        <begin position="119"/>
        <end position="131"/>
    </location>
</feature>
<feature type="compositionally biased region" description="Low complexity" evidence="1">
    <location>
        <begin position="1256"/>
        <end position="1270"/>
    </location>
</feature>
<feature type="compositionally biased region" description="Low complexity" evidence="1">
    <location>
        <begin position="205"/>
        <end position="215"/>
    </location>
</feature>
<feature type="region of interest" description="Disordered" evidence="1">
    <location>
        <begin position="529"/>
        <end position="569"/>
    </location>
</feature>
<feature type="region of interest" description="Disordered" evidence="1">
    <location>
        <begin position="1195"/>
        <end position="1214"/>
    </location>
</feature>
<feature type="compositionally biased region" description="Polar residues" evidence="1">
    <location>
        <begin position="140"/>
        <end position="151"/>
    </location>
</feature>
<feature type="region of interest" description="Disordered" evidence="1">
    <location>
        <begin position="744"/>
        <end position="763"/>
    </location>
</feature>
<feature type="compositionally biased region" description="Polar residues" evidence="1">
    <location>
        <begin position="975"/>
        <end position="987"/>
    </location>
</feature>
<feature type="compositionally biased region" description="Polar residues" evidence="1">
    <location>
        <begin position="1"/>
        <end position="17"/>
    </location>
</feature>
<feature type="region of interest" description="Disordered" evidence="1">
    <location>
        <begin position="1291"/>
        <end position="1316"/>
    </location>
</feature>
<feature type="region of interest" description="Disordered" evidence="1">
    <location>
        <begin position="693"/>
        <end position="726"/>
    </location>
</feature>
<feature type="compositionally biased region" description="Basic and acidic residues" evidence="1">
    <location>
        <begin position="340"/>
        <end position="353"/>
    </location>
</feature>
<feature type="region of interest" description="Disordered" evidence="1">
    <location>
        <begin position="1353"/>
        <end position="1384"/>
    </location>
</feature>
<feature type="region of interest" description="Disordered" evidence="1">
    <location>
        <begin position="1018"/>
        <end position="1037"/>
    </location>
</feature>
<feature type="region of interest" description="Disordered" evidence="1">
    <location>
        <begin position="1"/>
        <end position="56"/>
    </location>
</feature>
<dbReference type="EMBL" id="HG529627">
    <property type="protein sequence ID" value="CDI54750.1"/>
    <property type="molecule type" value="Genomic_DNA"/>
</dbReference>
<sequence length="1578" mass="168783">MSTFVQPHQYQVQSHTPSARAGSPPNRYDTHNNSSHGASHELRAGPSASGRSSITSAAGATMPVAIAPTSALINMASQPATSPTQPKASHLGSELFDAIVQAADPRHPDHAAWQERYGSLSNRSSRASFSSGHKREKLASPSQAGKPNSCKSLDHSEFSNRKWHTARKAGNWDSAYLQLYEATGSDADDPGYVRSTPVRASFEGSVRSHYSSSISSRRRNRRLRDPSRPKPLVPPIPPPRVTSSTNWQSTFGSPSLPELASSTPRTNGQPSSSGNTSDNHDHTQFAVHTQPLHAPPSAPPSLRMVHPYASAMTFEKEQDLRPLQPLPGMTNTLQSGFELHETERPGRRPEHKSNSTPGHSSLVASSLAQMLATSSPSVACALQEDQSFLILPRRPSATSLATSSPTESKPSSQQEQTEPLRKSTSKIRRLLGSEAPALGGPPLPEKPQTSFRSVEPEPSSPHGSPPAVPPKHVTRMERHRPSGPVSKMSVPEFPSQHEEAIRQSLDASRKIDLNVFPLRRDDEFRVNANEFEMSDESEAEEDSRIELDGRPQFPTTSASSKPSRGPGVVRRSLDSIISPFRAGLLNSGGASGLGRLVGSTSKSNLEVPDQEPIAEGRRSFSDTLRRPFQPRMRNATLGRQVRPLSKVLDRPEDEIADVPHPCNAHHKNAHRMLVTAHAVGFPASVGSHIRSQLRTGDVSSEPWPEAGAGSPQSHSHSGIPPFAKDATISGMSASTRATRKTNLRGQALPHLGQGAAEPSWDTSANAGWPNASLSSSRSLASTFSRSAGNFHENGIDSPFDAFARSAANTMQAHPQQPPKGKFGGFLTRVKGSITPKGTPSTPSLEFSALHSSPHQISNGMTLAPSISSPGGSRPNAAPAKKPAFRNRVKSFTSPRGGKGSKEKLANVPAVPAIPCHLASQHRDAVGYQEHVHTRLEDFLTQSNSSSPQPRMLASTLADFAAPDLESTRSVWEESPQISTSDTFTSTEKASRSFGRLLRRKKTQEDLDAVIDSFVPLPPKMSHPDITEEAAPRPSMSSVRGFDVVEPGDSSVSVGQTRTTIRKTLSPALLSDTPHLGIEAGMDDSELSSIGHSEVWTTGAPQSEARVDALPHRMSEDAAEELSDTTGDEQRFRSPLGRFIRGNSAVDRLSRVEEMSERLSYIADPVDSNRSTTSMHASPNTRSFGEHRSVRRSVSGNVRGQTLPPTLELASPQDARPRKVSLDILRPNKKEEMLRDASAFESSASLGSTALSSAATTKFTSKTPKSPATPGFGEQLTPSWRSTSFSTIRTGRTSFSQDRDRAPVASPISPPLPTNRGVGQAIKRIGIKSKSKKVSKGIGPSDVIVLDFEDEAYEDGESSRPSMSVEPRPSFGGSARPSFGGGPRPSIEATGCSSFLAAEMATKLLEVEASSLISSPIAPSFGSTQLANIEMGKSTTSLHRNEGEIAGLGIGSVQWSEGMPLHKTESVDVSGSASDGTFTSQGIQTPENGSLSHSYSKMDGSTAGAITILAGEDDGTTITGGQMVNKSAELLAFEDMLGKFPQQQKNLLQDISARVTGKTPIAGKEDGVGDSGVFHSTLV</sequence>
<feature type="region of interest" description="Disordered" evidence="1">
    <location>
        <begin position="397"/>
        <end position="505"/>
    </location>
</feature>
<feature type="compositionally biased region" description="Polar residues" evidence="1">
    <location>
        <begin position="553"/>
        <end position="562"/>
    </location>
</feature>
<evidence type="ECO:0000313" key="2">
    <source>
        <dbReference type="EMBL" id="CDI54750.1"/>
    </source>
</evidence>
<accession>A0A077QWX5</accession>
<feature type="compositionally biased region" description="Acidic residues" evidence="1">
    <location>
        <begin position="532"/>
        <end position="541"/>
    </location>
</feature>